<feature type="region of interest" description="Disordered" evidence="1">
    <location>
        <begin position="761"/>
        <end position="824"/>
    </location>
</feature>
<feature type="compositionally biased region" description="Low complexity" evidence="1">
    <location>
        <begin position="761"/>
        <end position="771"/>
    </location>
</feature>
<keyword evidence="2" id="KW-0732">Signal</keyword>
<proteinExistence type="predicted"/>
<protein>
    <recommendedName>
        <fullName evidence="5">Peptidase S1 domain-containing protein</fullName>
    </recommendedName>
</protein>
<name>A0ABR2YBM0_9CHLO</name>
<evidence type="ECO:0000256" key="1">
    <source>
        <dbReference type="SAM" id="MobiDB-lite"/>
    </source>
</evidence>
<feature type="compositionally biased region" description="Low complexity" evidence="1">
    <location>
        <begin position="797"/>
        <end position="810"/>
    </location>
</feature>
<evidence type="ECO:0000256" key="2">
    <source>
        <dbReference type="SAM" id="SignalP"/>
    </source>
</evidence>
<keyword evidence="4" id="KW-1185">Reference proteome</keyword>
<reference evidence="3 4" key="1">
    <citation type="journal article" date="2024" name="Nat. Commun.">
        <title>Phylogenomics reveals the evolutionary origins of lichenization in chlorophyte algae.</title>
        <authorList>
            <person name="Puginier C."/>
            <person name="Libourel C."/>
            <person name="Otte J."/>
            <person name="Skaloud P."/>
            <person name="Haon M."/>
            <person name="Grisel S."/>
            <person name="Petersen M."/>
            <person name="Berrin J.G."/>
            <person name="Delaux P.M."/>
            <person name="Dal Grande F."/>
            <person name="Keller J."/>
        </authorList>
    </citation>
    <scope>NUCLEOTIDE SEQUENCE [LARGE SCALE GENOMIC DNA]</scope>
    <source>
        <strain evidence="3 4">SAG 216-7</strain>
    </source>
</reference>
<dbReference type="InterPro" id="IPR009003">
    <property type="entry name" value="Peptidase_S1_PA"/>
</dbReference>
<dbReference type="Gene3D" id="2.40.10.10">
    <property type="entry name" value="Trypsin-like serine proteases"/>
    <property type="match status" value="2"/>
</dbReference>
<evidence type="ECO:0000313" key="3">
    <source>
        <dbReference type="EMBL" id="KAK9901667.1"/>
    </source>
</evidence>
<dbReference type="InterPro" id="IPR043504">
    <property type="entry name" value="Peptidase_S1_PA_chymotrypsin"/>
</dbReference>
<feature type="region of interest" description="Disordered" evidence="1">
    <location>
        <begin position="99"/>
        <end position="138"/>
    </location>
</feature>
<accession>A0ABR2YBM0</accession>
<dbReference type="PANTHER" id="PTHR36234">
    <property type="entry name" value="LYSYL ENDOPEPTIDASE"/>
    <property type="match status" value="1"/>
</dbReference>
<evidence type="ECO:0000313" key="4">
    <source>
        <dbReference type="Proteomes" id="UP001491310"/>
    </source>
</evidence>
<feature type="compositionally biased region" description="Polar residues" evidence="1">
    <location>
        <begin position="772"/>
        <end position="786"/>
    </location>
</feature>
<dbReference type="Pfam" id="PF13365">
    <property type="entry name" value="Trypsin_2"/>
    <property type="match status" value="1"/>
</dbReference>
<feature type="compositionally biased region" description="Low complexity" evidence="1">
    <location>
        <begin position="115"/>
        <end position="128"/>
    </location>
</feature>
<sequence length="845" mass="88685">MHRSSTFIAAAVLLYFSACTGLAQSPWRNLVEAAGAVPKYTAQDIHVSGRLVVPEIRGDQVIMEYIQPSAPLESGWPLLRLASVLQGFRENLAEVAQRRRRRARRLTTVPPEPAQPARQAPASNPSAALGPAPPQEAQGTQFNIDQMQETSDGVSQCTASAECAPAWAQEAAGVVDIYAIDMRLGAMGLCTGTIVIAPLGKKFLLTADHCFVDKVDISNFQWWLLIFNYELPCRSKDRPPPIRQIIQGTKLLFYDSKSDVLLLEIPNAIPDNFKAYKLGFDATEVTPKRAITIHHPMGNIKRISYANSSDAISTSFEAPTFSEDIHPTNQTHFEVKWTQGATQGGSSGAALIDADTRKVVGVLTGGTTTCDIFSGADYFGMLSVAWRNGLQNFLSDAPSLADNGQGGLSTVTQYAGGVVVVNALEGAPVPAHGPAINFWPSVFVMGPSNITRIAFYLTDPPASNEIITATIAVKGDLPGNEINPSAQVQLNTNSFNFTTDNCCKTAQPLTITTGLGDSVPGDLLRLQIVFWLTSNTNTSYLHVSTIKGIIQSGFRTWTNLQPVACLKAPCYFKDPILATAPPTYPLPTKAVFRYAPEHNTAVAQDVCLQDGYLDLATVSVYINGTFTWTLSQSFDNSECVHIPSLEVPAGVALNTVVSDIDDYEGVLPIGAVKTVYIRETASPPAIAQNRPTGGAEIIAAIDAKWQRDASAPPPGVPPAVATAAAGPPVAAGGGGVPSAAPGPGPGAVTVQRAAAVQLGAGGAAPAPSSAADQQNKAVAASSTTGGRNPFGGEKGGQAEAVQVPAAAQQPASPPATPGTSATDYMDGASAAVVSMPSTAFNSNGR</sequence>
<feature type="chain" id="PRO_5047168363" description="Peptidase S1 domain-containing protein" evidence="2">
    <location>
        <begin position="24"/>
        <end position="845"/>
    </location>
</feature>
<dbReference type="SUPFAM" id="SSF50494">
    <property type="entry name" value="Trypsin-like serine proteases"/>
    <property type="match status" value="1"/>
</dbReference>
<organism evidence="3 4">
    <name type="scientific">Coccomyxa subellipsoidea</name>
    <dbReference type="NCBI Taxonomy" id="248742"/>
    <lineage>
        <taxon>Eukaryota</taxon>
        <taxon>Viridiplantae</taxon>
        <taxon>Chlorophyta</taxon>
        <taxon>core chlorophytes</taxon>
        <taxon>Trebouxiophyceae</taxon>
        <taxon>Trebouxiophyceae incertae sedis</taxon>
        <taxon>Coccomyxaceae</taxon>
        <taxon>Coccomyxa</taxon>
    </lineage>
</organism>
<evidence type="ECO:0008006" key="5">
    <source>
        <dbReference type="Google" id="ProtNLM"/>
    </source>
</evidence>
<feature type="signal peptide" evidence="2">
    <location>
        <begin position="1"/>
        <end position="23"/>
    </location>
</feature>
<dbReference type="PANTHER" id="PTHR36234:SF5">
    <property type="entry name" value="LYSYL ENDOPEPTIDASE"/>
    <property type="match status" value="1"/>
</dbReference>
<gene>
    <name evidence="3" type="ORF">WJX75_007442</name>
</gene>
<dbReference type="Proteomes" id="UP001491310">
    <property type="component" value="Unassembled WGS sequence"/>
</dbReference>
<dbReference type="EMBL" id="JALJOT010000017">
    <property type="protein sequence ID" value="KAK9901667.1"/>
    <property type="molecule type" value="Genomic_DNA"/>
</dbReference>
<comment type="caution">
    <text evidence="3">The sequence shown here is derived from an EMBL/GenBank/DDBJ whole genome shotgun (WGS) entry which is preliminary data.</text>
</comment>